<evidence type="ECO:0000259" key="1">
    <source>
        <dbReference type="Pfam" id="PF01755"/>
    </source>
</evidence>
<name>A0AAF0K574_AERCA</name>
<feature type="domain" description="Glycosyl transferase family 25" evidence="1">
    <location>
        <begin position="1"/>
        <end position="184"/>
    </location>
</feature>
<dbReference type="AlphaFoldDB" id="A0AAF0K574"/>
<dbReference type="Pfam" id="PF01755">
    <property type="entry name" value="Glyco_transf_25"/>
    <property type="match status" value="1"/>
</dbReference>
<protein>
    <submittedName>
        <fullName evidence="2">Glycosyltransferase family 25 protein</fullName>
    </submittedName>
</protein>
<evidence type="ECO:0000313" key="3">
    <source>
        <dbReference type="Proteomes" id="UP001163285"/>
    </source>
</evidence>
<organism evidence="2 3">
    <name type="scientific">Aeromonas caviae</name>
    <name type="common">Aeromonas punctata</name>
    <dbReference type="NCBI Taxonomy" id="648"/>
    <lineage>
        <taxon>Bacteria</taxon>
        <taxon>Pseudomonadati</taxon>
        <taxon>Pseudomonadota</taxon>
        <taxon>Gammaproteobacteria</taxon>
        <taxon>Aeromonadales</taxon>
        <taxon>Aeromonadaceae</taxon>
        <taxon>Aeromonas</taxon>
    </lineage>
</organism>
<dbReference type="CDD" id="cd06532">
    <property type="entry name" value="Glyco_transf_25"/>
    <property type="match status" value="1"/>
</dbReference>
<dbReference type="EMBL" id="CP110176">
    <property type="protein sequence ID" value="WGC85947.1"/>
    <property type="molecule type" value="Genomic_DNA"/>
</dbReference>
<proteinExistence type="predicted"/>
<dbReference type="InterPro" id="IPR002654">
    <property type="entry name" value="Glyco_trans_25"/>
</dbReference>
<dbReference type="RefSeq" id="WP_103244030.1">
    <property type="nucleotide sequence ID" value="NZ_AP019195.1"/>
</dbReference>
<evidence type="ECO:0000313" key="2">
    <source>
        <dbReference type="EMBL" id="WGC85947.1"/>
    </source>
</evidence>
<gene>
    <name evidence="2" type="ORF">OJY61_21750</name>
</gene>
<accession>A0AAF0K574</accession>
<reference evidence="2" key="1">
    <citation type="submission" date="2023-04" db="EMBL/GenBank/DDBJ databases">
        <title>Whole Genome Sequence of Multi-drug resistant Aeromonas caviae as a gut pathogen in newborn.</title>
        <authorList>
            <person name="Jadhav S.V."/>
            <person name="Saroj S.D."/>
            <person name="Saha U.B."/>
            <person name="Sen S."/>
            <person name="Kher A."/>
        </authorList>
    </citation>
    <scope>NUCLEOTIDE SEQUENCE</scope>
    <source>
        <strain evidence="2">SVJ23</strain>
    </source>
</reference>
<sequence>MIPVFVISLARSHDRRAFIEKHMSSRAVDFVFFDAVDGKKLSEDELKNVDFLMARQFCGHDLSLGEVGCAMSHIRIYEMMVAKNIEHCVVLEDDIYLHSHFKAIVSKAMSACQSDIIFLYHGKVKSWPWMKKMPEGYRLAKYISPSRNSKRGIISTAGYILTLSGAKKLLSKAYPIRMPSDYLTGRLQLNGLTASGVEPCCMDVGLFDTTIDDRNYGPHVTDDEVR</sequence>
<dbReference type="Proteomes" id="UP001163285">
    <property type="component" value="Chromosome"/>
</dbReference>